<gene>
    <name evidence="9" type="primary">fabD</name>
    <name evidence="9" type="ORF">P856_373</name>
</gene>
<dbReference type="InterPro" id="IPR004410">
    <property type="entry name" value="Malonyl_CoA-ACP_transAc_FabD"/>
</dbReference>
<dbReference type="PATRIC" id="fig|1401328.3.peg.363"/>
<dbReference type="GO" id="GO:0005829">
    <property type="term" value="C:cytosol"/>
    <property type="evidence" value="ECO:0007669"/>
    <property type="project" value="TreeGrafter"/>
</dbReference>
<dbReference type="Gene3D" id="3.40.366.10">
    <property type="entry name" value="Malonyl-Coenzyme A Acyl Carrier Protein, domain 2"/>
    <property type="match status" value="1"/>
</dbReference>
<feature type="active site" evidence="7">
    <location>
        <position position="88"/>
    </location>
</feature>
<evidence type="ECO:0000256" key="7">
    <source>
        <dbReference type="PIRSR" id="PIRSR000446-1"/>
    </source>
</evidence>
<dbReference type="InterPro" id="IPR016036">
    <property type="entry name" value="Malonyl_transacylase_ACP-bd"/>
</dbReference>
<dbReference type="SMART" id="SM00827">
    <property type="entry name" value="PKS_AT"/>
    <property type="match status" value="1"/>
</dbReference>
<dbReference type="PANTHER" id="PTHR42681:SF1">
    <property type="entry name" value="MALONYL-COA-ACYL CARRIER PROTEIN TRANSACYLASE, MITOCHONDRIAL"/>
    <property type="match status" value="1"/>
</dbReference>
<keyword evidence="4 6" id="KW-0012">Acyltransferase</keyword>
<reference evidence="9 10" key="1">
    <citation type="journal article" date="2013" name="PLoS ONE">
        <title>Bacterial endosymbiosis in a chordate host: long-term co-evolution and conservation of secondary metabolism.</title>
        <authorList>
            <person name="Kwan J.C."/>
            <person name="Schmidt E.W."/>
        </authorList>
    </citation>
    <scope>NUCLEOTIDE SEQUENCE [LARGE SCALE GENOMIC DNA]</scope>
    <source>
        <strain evidence="10">faulkneri L5</strain>
    </source>
</reference>
<organism evidence="9 10">
    <name type="scientific">Candidatus Endolissoclinum faulkneri L5</name>
    <dbReference type="NCBI Taxonomy" id="1401328"/>
    <lineage>
        <taxon>Bacteria</taxon>
        <taxon>Pseudomonadati</taxon>
        <taxon>Pseudomonadota</taxon>
        <taxon>Alphaproteobacteria</taxon>
        <taxon>Rhodospirillales</taxon>
        <taxon>Rhodospirillaceae</taxon>
        <taxon>Candidatus Endolissoclinum</taxon>
    </lineage>
</organism>
<accession>V9TRQ7</accession>
<dbReference type="InterPro" id="IPR014043">
    <property type="entry name" value="Acyl_transferase_dom"/>
</dbReference>
<dbReference type="InterPro" id="IPR024925">
    <property type="entry name" value="Malonyl_CoA-ACP_transAc"/>
</dbReference>
<dbReference type="NCBIfam" id="TIGR00128">
    <property type="entry name" value="fabD"/>
    <property type="match status" value="1"/>
</dbReference>
<comment type="catalytic activity">
    <reaction evidence="5 6">
        <text>holo-[ACP] + malonyl-CoA = malonyl-[ACP] + CoA</text>
        <dbReference type="Rhea" id="RHEA:41792"/>
        <dbReference type="Rhea" id="RHEA-COMP:9623"/>
        <dbReference type="Rhea" id="RHEA-COMP:9685"/>
        <dbReference type="ChEBI" id="CHEBI:57287"/>
        <dbReference type="ChEBI" id="CHEBI:57384"/>
        <dbReference type="ChEBI" id="CHEBI:64479"/>
        <dbReference type="ChEBI" id="CHEBI:78449"/>
        <dbReference type="EC" id="2.3.1.39"/>
    </reaction>
</comment>
<dbReference type="InterPro" id="IPR050858">
    <property type="entry name" value="Mal-CoA-ACP_Trans/PKS_FabD"/>
</dbReference>
<dbReference type="EMBL" id="CP006745">
    <property type="protein sequence ID" value="AHC73594.1"/>
    <property type="molecule type" value="Genomic_DNA"/>
</dbReference>
<dbReference type="AlphaFoldDB" id="V9TRQ7"/>
<feature type="active site" evidence="7">
    <location>
        <position position="193"/>
    </location>
</feature>
<dbReference type="OrthoDB" id="9808564at2"/>
<dbReference type="STRING" id="1401328.P856_373"/>
<dbReference type="GO" id="GO:0004314">
    <property type="term" value="F:[acyl-carrier-protein] S-malonyltransferase activity"/>
    <property type="evidence" value="ECO:0007669"/>
    <property type="project" value="UniProtKB-EC"/>
</dbReference>
<evidence type="ECO:0000256" key="2">
    <source>
        <dbReference type="ARBA" id="ARBA00018953"/>
    </source>
</evidence>
<dbReference type="HOGENOM" id="CLU_030558_1_3_5"/>
<dbReference type="RefSeq" id="WP_025300475.1">
    <property type="nucleotide sequence ID" value="NZ_CP006745.1"/>
</dbReference>
<keyword evidence="3 6" id="KW-0808">Transferase</keyword>
<dbReference type="InterPro" id="IPR016035">
    <property type="entry name" value="Acyl_Trfase/lysoPLipase"/>
</dbReference>
<dbReference type="PANTHER" id="PTHR42681">
    <property type="entry name" value="MALONYL-COA-ACYL CARRIER PROTEIN TRANSACYLASE, MITOCHONDRIAL"/>
    <property type="match status" value="1"/>
</dbReference>
<feature type="domain" description="Malonyl-CoA:ACP transacylase (MAT)" evidence="8">
    <location>
        <begin position="6"/>
        <end position="288"/>
    </location>
</feature>
<dbReference type="EC" id="2.3.1.39" evidence="1 6"/>
<keyword evidence="10" id="KW-1185">Reference proteome</keyword>
<dbReference type="GO" id="GO:0006633">
    <property type="term" value="P:fatty acid biosynthetic process"/>
    <property type="evidence" value="ECO:0007669"/>
    <property type="project" value="TreeGrafter"/>
</dbReference>
<dbReference type="Proteomes" id="UP000018700">
    <property type="component" value="Chromosome"/>
</dbReference>
<evidence type="ECO:0000313" key="10">
    <source>
        <dbReference type="Proteomes" id="UP000018700"/>
    </source>
</evidence>
<dbReference type="Pfam" id="PF00698">
    <property type="entry name" value="Acyl_transf_1"/>
    <property type="match status" value="1"/>
</dbReference>
<evidence type="ECO:0000256" key="5">
    <source>
        <dbReference type="ARBA" id="ARBA00048462"/>
    </source>
</evidence>
<dbReference type="InterPro" id="IPR001227">
    <property type="entry name" value="Ac_transferase_dom_sf"/>
</dbReference>
<evidence type="ECO:0000256" key="3">
    <source>
        <dbReference type="ARBA" id="ARBA00022679"/>
    </source>
</evidence>
<evidence type="ECO:0000256" key="1">
    <source>
        <dbReference type="ARBA" id="ARBA00013258"/>
    </source>
</evidence>
<sequence>MTKIFVFPGQGSQVKRMGKNLFDRYPDYVAEADDILGYSIKTLCLENPNGDLIRTQFTQPALFVVNALSYLARLEESGEKPAFVAGHSLGEYNALFAAEVFSFADGVRLVQRRGMLMSKVSDGAMVAVIGLEIEAIREILVETKNQGIDIANHNAPKQIVLAGPTEDLKTVALACEKTNDVRVISLNVGAAFHSRYMKPIKNSFGAFIAGFSFKPLMLPVIANLTALPYRDDEISYNLVQQIDHTVRWVESIQYLMQEIGANFEEIGCGSVLTKLIKDISIDTLSNKIAQR</sequence>
<dbReference type="SUPFAM" id="SSF55048">
    <property type="entry name" value="Probable ACP-binding domain of malonyl-CoA ACP transacylase"/>
    <property type="match status" value="1"/>
</dbReference>
<evidence type="ECO:0000313" key="9">
    <source>
        <dbReference type="EMBL" id="AHC73594.1"/>
    </source>
</evidence>
<evidence type="ECO:0000256" key="4">
    <source>
        <dbReference type="ARBA" id="ARBA00023315"/>
    </source>
</evidence>
<dbReference type="KEGG" id="efk:P856_373"/>
<dbReference type="Gene3D" id="3.30.70.250">
    <property type="entry name" value="Malonyl-CoA ACP transacylase, ACP-binding"/>
    <property type="match status" value="1"/>
</dbReference>
<protein>
    <recommendedName>
        <fullName evidence="2 6">Malonyl CoA-acyl carrier protein transacylase</fullName>
        <ecNumber evidence="1 6">2.3.1.39</ecNumber>
    </recommendedName>
</protein>
<comment type="similarity">
    <text evidence="6">Belongs to the fabD family.</text>
</comment>
<name>V9TRQ7_9PROT</name>
<dbReference type="eggNOG" id="COG0331">
    <property type="taxonomic scope" value="Bacteria"/>
</dbReference>
<proteinExistence type="inferred from homology"/>
<dbReference type="PIRSF" id="PIRSF000446">
    <property type="entry name" value="Mct"/>
    <property type="match status" value="1"/>
</dbReference>
<dbReference type="SUPFAM" id="SSF52151">
    <property type="entry name" value="FabD/lysophospholipase-like"/>
    <property type="match status" value="1"/>
</dbReference>
<evidence type="ECO:0000256" key="6">
    <source>
        <dbReference type="PIRNR" id="PIRNR000446"/>
    </source>
</evidence>
<evidence type="ECO:0000259" key="8">
    <source>
        <dbReference type="SMART" id="SM00827"/>
    </source>
</evidence>